<evidence type="ECO:0000313" key="1">
    <source>
        <dbReference type="EMBL" id="BCQ36173.1"/>
    </source>
</evidence>
<name>A0ABM7N3Y5_ERWRD</name>
<gene>
    <name evidence="1" type="ORF">ERHA53_35160</name>
</gene>
<accession>A0ABM7N3Y5</accession>
<dbReference type="EMBL" id="AP024329">
    <property type="protein sequence ID" value="BCQ36173.1"/>
    <property type="molecule type" value="Genomic_DNA"/>
</dbReference>
<evidence type="ECO:0000313" key="2">
    <source>
        <dbReference type="Proteomes" id="UP000677515"/>
    </source>
</evidence>
<dbReference type="Proteomes" id="UP000677515">
    <property type="component" value="Chromosome"/>
</dbReference>
<protein>
    <submittedName>
        <fullName evidence="1">Uncharacterized protein</fullName>
    </submittedName>
</protein>
<keyword evidence="2" id="KW-1185">Reference proteome</keyword>
<sequence length="38" mass="4275">MHDRAFMDYSESADCAACCKVAGLADLEEQVCIYDLMR</sequence>
<reference evidence="1 2" key="1">
    <citation type="submission" date="2021-01" db="EMBL/GenBank/DDBJ databases">
        <title>Complete genome sequence of Erwinia rhapontici MAFF 311153.</title>
        <authorList>
            <person name="Morohoshi T."/>
            <person name="Someya N."/>
        </authorList>
    </citation>
    <scope>NUCLEOTIDE SEQUENCE [LARGE SCALE GENOMIC DNA]</scope>
    <source>
        <strain evidence="1 2">MAFF 311153</strain>
    </source>
</reference>
<proteinExistence type="predicted"/>
<organism evidence="1 2">
    <name type="scientific">Erwinia rhapontici</name>
    <name type="common">Pectobacterium rhapontici</name>
    <dbReference type="NCBI Taxonomy" id="55212"/>
    <lineage>
        <taxon>Bacteria</taxon>
        <taxon>Pseudomonadati</taxon>
        <taxon>Pseudomonadota</taxon>
        <taxon>Gammaproteobacteria</taxon>
        <taxon>Enterobacterales</taxon>
        <taxon>Erwiniaceae</taxon>
        <taxon>Erwinia</taxon>
    </lineage>
</organism>